<gene>
    <name evidence="3" type="ORF">M4486_03900</name>
</gene>
<evidence type="ECO:0000256" key="2">
    <source>
        <dbReference type="SAM" id="Phobius"/>
    </source>
</evidence>
<sequence length="269" mass="29319">MSSKIPDTVLIPLSRNCPPYRIDDVSADSRYVRIRKTGPDVLALVPPGDDAGGYRIRLISELQAYSTKSITTRRYHRLLYALLFGFAPLLLIAALIVTSAGLIPMPDNSVLSSTAPIVCLGVLIIYLVLMLTPNVGAAYTLTSAVYPTNPEYALRDISTSGSGIRYLTEDDFAGEAAMEALRHDVLSLPESVGKEEWAALWVLAARNHLYASALVSIRKLAQLRLDQILKERRREFAAELQVCLEDLGDTSSQSPPTSPGEGTDTREAA</sequence>
<keyword evidence="4" id="KW-1185">Reference proteome</keyword>
<dbReference type="RefSeq" id="WP_249479836.1">
    <property type="nucleotide sequence ID" value="NZ_CP097218.1"/>
</dbReference>
<keyword evidence="2" id="KW-1133">Transmembrane helix</keyword>
<evidence type="ECO:0000313" key="4">
    <source>
        <dbReference type="Proteomes" id="UP001055868"/>
    </source>
</evidence>
<dbReference type="Proteomes" id="UP001055868">
    <property type="component" value="Chromosome"/>
</dbReference>
<feature type="transmembrane region" description="Helical" evidence="2">
    <location>
        <begin position="78"/>
        <end position="103"/>
    </location>
</feature>
<feature type="region of interest" description="Disordered" evidence="1">
    <location>
        <begin position="247"/>
        <end position="269"/>
    </location>
</feature>
<reference evidence="3" key="1">
    <citation type="submission" date="2022-05" db="EMBL/GenBank/DDBJ databases">
        <title>Genomic analysis of Brachybacterium sp. CBA3104.</title>
        <authorList>
            <person name="Roh S.W."/>
            <person name="Kim Y.B."/>
            <person name="Kim Y."/>
        </authorList>
    </citation>
    <scope>NUCLEOTIDE SEQUENCE</scope>
    <source>
        <strain evidence="3">CBA3104</strain>
    </source>
</reference>
<proteinExistence type="predicted"/>
<accession>A0ABY4N8R8</accession>
<name>A0ABY4N8R8_9MICO</name>
<feature type="transmembrane region" description="Helical" evidence="2">
    <location>
        <begin position="109"/>
        <end position="129"/>
    </location>
</feature>
<evidence type="ECO:0000313" key="3">
    <source>
        <dbReference type="EMBL" id="UQN30496.1"/>
    </source>
</evidence>
<evidence type="ECO:0000256" key="1">
    <source>
        <dbReference type="SAM" id="MobiDB-lite"/>
    </source>
</evidence>
<dbReference type="EMBL" id="CP097218">
    <property type="protein sequence ID" value="UQN30496.1"/>
    <property type="molecule type" value="Genomic_DNA"/>
</dbReference>
<keyword evidence="2" id="KW-0472">Membrane</keyword>
<protein>
    <submittedName>
        <fullName evidence="3">Uncharacterized protein</fullName>
    </submittedName>
</protein>
<organism evidence="3 4">
    <name type="scientific">Brachybacterium kimchii</name>
    <dbReference type="NCBI Taxonomy" id="2942909"/>
    <lineage>
        <taxon>Bacteria</taxon>
        <taxon>Bacillati</taxon>
        <taxon>Actinomycetota</taxon>
        <taxon>Actinomycetes</taxon>
        <taxon>Micrococcales</taxon>
        <taxon>Dermabacteraceae</taxon>
        <taxon>Brachybacterium</taxon>
    </lineage>
</organism>
<keyword evidence="2" id="KW-0812">Transmembrane</keyword>